<sequence length="273" mass="29378">MRTTGWVFCAALALTLAGCGGGGGNPGTCNGSAIVCGGVDGTPPPDNGGATDSAVGLFKGTTGTGRTAYTLVLEGGDFWILYGQPGNADVLGGFERGTYSAADGEISVPNLVDFSAATGLVASGSMTGNYITETSIAGTVQFGAEVVSFAGAYDPDSTEAADGRRGRHLCRHLVRDRRQRCGERDGERVGRRDRHQHGRLHHQRHAAGHRERQRLQRQRQPVRRRVRQRRFDAARRGDPAGHADLQRRAERRAHGRLRLFRRQVARPACVKPA</sequence>
<evidence type="ECO:0000313" key="3">
    <source>
        <dbReference type="EMBL" id="QJW85502.1"/>
    </source>
</evidence>
<dbReference type="EMBL" id="CP053418">
    <property type="protein sequence ID" value="QJW85502.1"/>
    <property type="molecule type" value="Genomic_DNA"/>
</dbReference>
<feature type="compositionally biased region" description="Basic residues" evidence="1">
    <location>
        <begin position="191"/>
        <end position="207"/>
    </location>
</feature>
<dbReference type="PROSITE" id="PS51257">
    <property type="entry name" value="PROKAR_LIPOPROTEIN"/>
    <property type="match status" value="1"/>
</dbReference>
<evidence type="ECO:0000313" key="4">
    <source>
        <dbReference type="Proteomes" id="UP000500826"/>
    </source>
</evidence>
<evidence type="ECO:0000256" key="1">
    <source>
        <dbReference type="SAM" id="MobiDB-lite"/>
    </source>
</evidence>
<feature type="compositionally biased region" description="Basic and acidic residues" evidence="1">
    <location>
        <begin position="180"/>
        <end position="190"/>
    </location>
</feature>
<feature type="compositionally biased region" description="Basic and acidic residues" evidence="1">
    <location>
        <begin position="229"/>
        <end position="247"/>
    </location>
</feature>
<gene>
    <name evidence="3" type="ORF">HK414_26030</name>
</gene>
<organism evidence="3 4">
    <name type="scientific">Ramlibacter terrae</name>
    <dbReference type="NCBI Taxonomy" id="2732511"/>
    <lineage>
        <taxon>Bacteria</taxon>
        <taxon>Pseudomonadati</taxon>
        <taxon>Pseudomonadota</taxon>
        <taxon>Betaproteobacteria</taxon>
        <taxon>Burkholderiales</taxon>
        <taxon>Comamonadaceae</taxon>
        <taxon>Ramlibacter</taxon>
    </lineage>
</organism>
<proteinExistence type="predicted"/>
<feature type="compositionally biased region" description="Basic residues" evidence="1">
    <location>
        <begin position="215"/>
        <end position="228"/>
    </location>
</feature>
<keyword evidence="4" id="KW-1185">Reference proteome</keyword>
<name>A0ABX6P7K0_9BURK</name>
<reference evidence="3 4" key="1">
    <citation type="submission" date="2020-05" db="EMBL/GenBank/DDBJ databases">
        <title>Ramlibacter rhizophilus sp. nov., isolated from rhizosphere soil of national flower Mugunghwa from South Korea.</title>
        <authorList>
            <person name="Zheng-Fei Y."/>
            <person name="Huan T."/>
        </authorList>
    </citation>
    <scope>NUCLEOTIDE SEQUENCE [LARGE SCALE GENOMIC DNA]</scope>
    <source>
        <strain evidence="3 4">H242</strain>
    </source>
</reference>
<feature type="chain" id="PRO_5047506279" evidence="2">
    <location>
        <begin position="21"/>
        <end position="273"/>
    </location>
</feature>
<accession>A0ABX6P7K0</accession>
<evidence type="ECO:0000256" key="2">
    <source>
        <dbReference type="SAM" id="SignalP"/>
    </source>
</evidence>
<feature type="region of interest" description="Disordered" evidence="1">
    <location>
        <begin position="180"/>
        <end position="247"/>
    </location>
</feature>
<keyword evidence="2" id="KW-0732">Signal</keyword>
<dbReference type="Proteomes" id="UP000500826">
    <property type="component" value="Chromosome"/>
</dbReference>
<feature type="signal peptide" evidence="2">
    <location>
        <begin position="1"/>
        <end position="20"/>
    </location>
</feature>
<protein>
    <submittedName>
        <fullName evidence="3">Uncharacterized protein</fullName>
    </submittedName>
</protein>